<organism evidence="2 3">
    <name type="scientific">Prosthecochloris marina</name>
    <dbReference type="NCBI Taxonomy" id="2017681"/>
    <lineage>
        <taxon>Bacteria</taxon>
        <taxon>Pseudomonadati</taxon>
        <taxon>Chlorobiota</taxon>
        <taxon>Chlorobiia</taxon>
        <taxon>Chlorobiales</taxon>
        <taxon>Chlorobiaceae</taxon>
        <taxon>Prosthecochloris</taxon>
    </lineage>
</organism>
<dbReference type="SMART" id="SM00871">
    <property type="entry name" value="AraC_E_bind"/>
    <property type="match status" value="1"/>
</dbReference>
<dbReference type="AlphaFoldDB" id="A0A317T6Y1"/>
<evidence type="ECO:0000259" key="1">
    <source>
        <dbReference type="SMART" id="SM00871"/>
    </source>
</evidence>
<name>A0A317T6Y1_9CHLB</name>
<dbReference type="Pfam" id="PF06445">
    <property type="entry name" value="GyrI-like"/>
    <property type="match status" value="1"/>
</dbReference>
<dbReference type="OrthoDB" id="9773308at2"/>
<feature type="domain" description="AraC effector-binding" evidence="1">
    <location>
        <begin position="7"/>
        <end position="156"/>
    </location>
</feature>
<accession>A0A317T6Y1</accession>
<gene>
    <name evidence="2" type="ORF">CR164_05070</name>
</gene>
<evidence type="ECO:0000313" key="2">
    <source>
        <dbReference type="EMBL" id="PWW82374.1"/>
    </source>
</evidence>
<proteinExistence type="predicted"/>
<dbReference type="InterPro" id="IPR010499">
    <property type="entry name" value="AraC_E-bd"/>
</dbReference>
<protein>
    <submittedName>
        <fullName evidence="2">Transcriptional regulator</fullName>
    </submittedName>
</protein>
<dbReference type="Gene3D" id="3.20.80.10">
    <property type="entry name" value="Regulatory factor, effector binding domain"/>
    <property type="match status" value="1"/>
</dbReference>
<sequence>MNFECAFQCELEDLEPRPALTIRLKTKAGDIAEMFDQGFSAIASYLEEKGKKPQGPPFAIYYNMDMDHLEVEFGFPVEEGIDGNASIQASMTPSGKAVTSLYIGPYEEAEPVYDALMKWISDNELEATGVAYEIYMNDPALTPPEQLKTQVYLLLVR</sequence>
<reference evidence="3" key="1">
    <citation type="submission" date="2017-10" db="EMBL/GenBank/DDBJ databases">
        <authorList>
            <person name="Gaisin V.A."/>
            <person name="Rysina M.S."/>
            <person name="Grouzdev D.S."/>
        </authorList>
    </citation>
    <scope>NUCLEOTIDE SEQUENCE [LARGE SCALE GENOMIC DNA]</scope>
    <source>
        <strain evidence="3">V1</strain>
    </source>
</reference>
<dbReference type="Proteomes" id="UP000246278">
    <property type="component" value="Unassembled WGS sequence"/>
</dbReference>
<dbReference type="RefSeq" id="WP_110022847.1">
    <property type="nucleotide sequence ID" value="NZ_PDNZ01000003.1"/>
</dbReference>
<dbReference type="InterPro" id="IPR011256">
    <property type="entry name" value="Reg_factor_effector_dom_sf"/>
</dbReference>
<evidence type="ECO:0000313" key="3">
    <source>
        <dbReference type="Proteomes" id="UP000246278"/>
    </source>
</evidence>
<comment type="caution">
    <text evidence="2">The sequence shown here is derived from an EMBL/GenBank/DDBJ whole genome shotgun (WGS) entry which is preliminary data.</text>
</comment>
<dbReference type="InterPro" id="IPR029442">
    <property type="entry name" value="GyrI-like"/>
</dbReference>
<dbReference type="EMBL" id="PDNZ01000003">
    <property type="protein sequence ID" value="PWW82374.1"/>
    <property type="molecule type" value="Genomic_DNA"/>
</dbReference>
<dbReference type="SUPFAM" id="SSF55136">
    <property type="entry name" value="Probable bacterial effector-binding domain"/>
    <property type="match status" value="1"/>
</dbReference>
<keyword evidence="3" id="KW-1185">Reference proteome</keyword>